<dbReference type="OrthoDB" id="9782449at2"/>
<dbReference type="SFLD" id="SFLDG01135">
    <property type="entry name" value="C1.5.6:_HAD__Beta-PGM__Phospha"/>
    <property type="match status" value="1"/>
</dbReference>
<proteinExistence type="predicted"/>
<accession>A0A1X3DGF7</accession>
<dbReference type="Gene3D" id="3.40.50.1000">
    <property type="entry name" value="HAD superfamily/HAD-like"/>
    <property type="match status" value="1"/>
</dbReference>
<reference evidence="2" key="1">
    <citation type="submission" date="2017-01" db="EMBL/GenBank/DDBJ databases">
        <authorList>
            <person name="Mah S.A."/>
            <person name="Swanson W.J."/>
            <person name="Moy G.W."/>
            <person name="Vacquier V.D."/>
        </authorList>
    </citation>
    <scope>NUCLEOTIDE SEQUENCE [LARGE SCALE GENOMIC DNA]</scope>
    <source>
        <strain evidence="2">124861</strain>
    </source>
</reference>
<evidence type="ECO:0000313" key="1">
    <source>
        <dbReference type="EMBL" id="OSI19008.1"/>
    </source>
</evidence>
<dbReference type="Pfam" id="PF13419">
    <property type="entry name" value="HAD_2"/>
    <property type="match status" value="1"/>
</dbReference>
<protein>
    <submittedName>
        <fullName evidence="1">HAD family hydrolase</fullName>
    </submittedName>
</protein>
<dbReference type="Gene3D" id="1.10.150.240">
    <property type="entry name" value="Putative phosphatase, domain 2"/>
    <property type="match status" value="1"/>
</dbReference>
<dbReference type="SFLD" id="SFLDG01129">
    <property type="entry name" value="C1.5:_HAD__Beta-PGM__Phosphata"/>
    <property type="match status" value="1"/>
</dbReference>
<sequence>MKPKLIIFDWDGTLADTTGPIINTFQQTFLDCGLTAPEADTIRALIGYNLVTIIHRLVPDADLHLKEQLAETYAHHYLNPNNHNMRLFDSALPCLNNLKEQGYWLAVATGKGRSGLDKAIAQTGTADFWLATACAGEQPSKPAPDMVFTLCDELGLNPADALVVGDTTYDLEMAANAGARAVAVATGAHSQEQLAAFPCLTVLKDLSELPGFIRNMPNT</sequence>
<keyword evidence="1" id="KW-0378">Hydrolase</keyword>
<dbReference type="InterPro" id="IPR023198">
    <property type="entry name" value="PGP-like_dom2"/>
</dbReference>
<comment type="caution">
    <text evidence="1">The sequence shown here is derived from an EMBL/GenBank/DDBJ whole genome shotgun (WGS) entry which is preliminary data.</text>
</comment>
<dbReference type="SUPFAM" id="SSF56784">
    <property type="entry name" value="HAD-like"/>
    <property type="match status" value="1"/>
</dbReference>
<dbReference type="InterPro" id="IPR050155">
    <property type="entry name" value="HAD-like_hydrolase_sf"/>
</dbReference>
<dbReference type="InterPro" id="IPR006439">
    <property type="entry name" value="HAD-SF_hydro_IA"/>
</dbReference>
<dbReference type="RefSeq" id="WP_085360046.1">
    <property type="nucleotide sequence ID" value="NZ_MTAB01000022.1"/>
</dbReference>
<dbReference type="NCBIfam" id="TIGR01549">
    <property type="entry name" value="HAD-SF-IA-v1"/>
    <property type="match status" value="1"/>
</dbReference>
<dbReference type="PANTHER" id="PTHR43434:SF24">
    <property type="entry name" value="HYDROLASE-RELATED"/>
    <property type="match status" value="1"/>
</dbReference>
<dbReference type="InterPro" id="IPR023214">
    <property type="entry name" value="HAD_sf"/>
</dbReference>
<organism evidence="1 2">
    <name type="scientific">Neisseria dumasiana</name>
    <dbReference type="NCBI Taxonomy" id="1931275"/>
    <lineage>
        <taxon>Bacteria</taxon>
        <taxon>Pseudomonadati</taxon>
        <taxon>Pseudomonadota</taxon>
        <taxon>Betaproteobacteria</taxon>
        <taxon>Neisseriales</taxon>
        <taxon>Neisseriaceae</taxon>
        <taxon>Neisseria</taxon>
    </lineage>
</organism>
<dbReference type="GO" id="GO:0005829">
    <property type="term" value="C:cytosol"/>
    <property type="evidence" value="ECO:0007669"/>
    <property type="project" value="TreeGrafter"/>
</dbReference>
<dbReference type="Proteomes" id="UP000193303">
    <property type="component" value="Unassembled WGS sequence"/>
</dbReference>
<dbReference type="GO" id="GO:0006281">
    <property type="term" value="P:DNA repair"/>
    <property type="evidence" value="ECO:0007669"/>
    <property type="project" value="TreeGrafter"/>
</dbReference>
<dbReference type="STRING" id="1931275.BV914_08455"/>
<dbReference type="InterPro" id="IPR041492">
    <property type="entry name" value="HAD_2"/>
</dbReference>
<gene>
    <name evidence="1" type="ORF">BV912_09280</name>
</gene>
<name>A0A1X3DGF7_9NEIS</name>
<dbReference type="InterPro" id="IPR036412">
    <property type="entry name" value="HAD-like_sf"/>
</dbReference>
<evidence type="ECO:0000313" key="2">
    <source>
        <dbReference type="Proteomes" id="UP000193303"/>
    </source>
</evidence>
<dbReference type="EMBL" id="MTAB01000022">
    <property type="protein sequence ID" value="OSI19008.1"/>
    <property type="molecule type" value="Genomic_DNA"/>
</dbReference>
<dbReference type="AlphaFoldDB" id="A0A1X3DGF7"/>
<dbReference type="PANTHER" id="PTHR43434">
    <property type="entry name" value="PHOSPHOGLYCOLATE PHOSPHATASE"/>
    <property type="match status" value="1"/>
</dbReference>
<dbReference type="SFLD" id="SFLDS00003">
    <property type="entry name" value="Haloacid_Dehalogenase"/>
    <property type="match status" value="1"/>
</dbReference>
<dbReference type="GO" id="GO:0008967">
    <property type="term" value="F:phosphoglycolate phosphatase activity"/>
    <property type="evidence" value="ECO:0007669"/>
    <property type="project" value="TreeGrafter"/>
</dbReference>